<dbReference type="InterPro" id="IPR036097">
    <property type="entry name" value="HisK_dim/P_sf"/>
</dbReference>
<evidence type="ECO:0000313" key="13">
    <source>
        <dbReference type="Proteomes" id="UP000007388"/>
    </source>
</evidence>
<evidence type="ECO:0000256" key="9">
    <source>
        <dbReference type="SAM" id="Phobius"/>
    </source>
</evidence>
<dbReference type="InterPro" id="IPR003594">
    <property type="entry name" value="HATPase_dom"/>
</dbReference>
<dbReference type="GO" id="GO:0000155">
    <property type="term" value="F:phosphorelay sensor kinase activity"/>
    <property type="evidence" value="ECO:0007669"/>
    <property type="project" value="InterPro"/>
</dbReference>
<proteinExistence type="predicted"/>
<protein>
    <recommendedName>
        <fullName evidence="3">histidine kinase</fullName>
        <ecNumber evidence="3">2.7.13.3</ecNumber>
    </recommendedName>
</protein>
<evidence type="ECO:0000259" key="10">
    <source>
        <dbReference type="PROSITE" id="PS50109"/>
    </source>
</evidence>
<dbReference type="Gene3D" id="6.10.340.10">
    <property type="match status" value="1"/>
</dbReference>
<feature type="compositionally biased region" description="Gly residues" evidence="8">
    <location>
        <begin position="344"/>
        <end position="355"/>
    </location>
</feature>
<comment type="catalytic activity">
    <reaction evidence="1">
        <text>ATP + protein L-histidine = ADP + protein N-phospho-L-histidine.</text>
        <dbReference type="EC" id="2.7.13.3"/>
    </reaction>
</comment>
<keyword evidence="9" id="KW-0812">Transmembrane</keyword>
<dbReference type="KEGG" id="ttl:TtJL18_0321"/>
<dbReference type="SUPFAM" id="SSF55874">
    <property type="entry name" value="ATPase domain of HSP90 chaperone/DNA topoisomerase II/histidine kinase"/>
    <property type="match status" value="1"/>
</dbReference>
<dbReference type="PROSITE" id="PS50109">
    <property type="entry name" value="HIS_KIN"/>
    <property type="match status" value="1"/>
</dbReference>
<dbReference type="InterPro" id="IPR003660">
    <property type="entry name" value="HAMP_dom"/>
</dbReference>
<organism evidence="12 13">
    <name type="scientific">Thermus thermophilus JL-18</name>
    <dbReference type="NCBI Taxonomy" id="798128"/>
    <lineage>
        <taxon>Bacteria</taxon>
        <taxon>Thermotogati</taxon>
        <taxon>Deinococcota</taxon>
        <taxon>Deinococci</taxon>
        <taxon>Thermales</taxon>
        <taxon>Thermaceae</taxon>
        <taxon>Thermus</taxon>
    </lineage>
</organism>
<feature type="domain" description="HAMP" evidence="11">
    <location>
        <begin position="93"/>
        <end position="145"/>
    </location>
</feature>
<dbReference type="SMART" id="SM00387">
    <property type="entry name" value="HATPase_c"/>
    <property type="match status" value="1"/>
</dbReference>
<evidence type="ECO:0000256" key="5">
    <source>
        <dbReference type="ARBA" id="ARBA00022679"/>
    </source>
</evidence>
<dbReference type="Pfam" id="PF00512">
    <property type="entry name" value="HisKA"/>
    <property type="match status" value="1"/>
</dbReference>
<dbReference type="PANTHER" id="PTHR43711">
    <property type="entry name" value="TWO-COMPONENT HISTIDINE KINASE"/>
    <property type="match status" value="1"/>
</dbReference>
<evidence type="ECO:0000256" key="1">
    <source>
        <dbReference type="ARBA" id="ARBA00000085"/>
    </source>
</evidence>
<dbReference type="InterPro" id="IPR003661">
    <property type="entry name" value="HisK_dim/P_dom"/>
</dbReference>
<dbReference type="Gene3D" id="1.10.287.130">
    <property type="match status" value="1"/>
</dbReference>
<evidence type="ECO:0000256" key="8">
    <source>
        <dbReference type="SAM" id="MobiDB-lite"/>
    </source>
</evidence>
<keyword evidence="9" id="KW-1133">Transmembrane helix</keyword>
<dbReference type="Gene3D" id="3.30.565.10">
    <property type="entry name" value="Histidine kinase-like ATPase, C-terminal domain"/>
    <property type="match status" value="1"/>
</dbReference>
<dbReference type="SUPFAM" id="SSF158472">
    <property type="entry name" value="HAMP domain-like"/>
    <property type="match status" value="1"/>
</dbReference>
<dbReference type="Pfam" id="PF00672">
    <property type="entry name" value="HAMP"/>
    <property type="match status" value="1"/>
</dbReference>
<accession>H9ZPH2</accession>
<dbReference type="HOGENOM" id="CLU_000445_89_3_0"/>
<dbReference type="STRING" id="798128.TtJL18_0321"/>
<evidence type="ECO:0000313" key="12">
    <source>
        <dbReference type="EMBL" id="AFH38232.1"/>
    </source>
</evidence>
<dbReference type="InterPro" id="IPR005467">
    <property type="entry name" value="His_kinase_dom"/>
</dbReference>
<dbReference type="Proteomes" id="UP000007388">
    <property type="component" value="Chromosome"/>
</dbReference>
<keyword evidence="9" id="KW-0472">Membrane</keyword>
<dbReference type="CDD" id="cd00075">
    <property type="entry name" value="HATPase"/>
    <property type="match status" value="1"/>
</dbReference>
<evidence type="ECO:0000256" key="4">
    <source>
        <dbReference type="ARBA" id="ARBA00022553"/>
    </source>
</evidence>
<name>H9ZPH2_THETH</name>
<dbReference type="Pfam" id="PF02518">
    <property type="entry name" value="HATPase_c"/>
    <property type="match status" value="1"/>
</dbReference>
<keyword evidence="5" id="KW-0808">Transferase</keyword>
<evidence type="ECO:0000256" key="6">
    <source>
        <dbReference type="ARBA" id="ARBA00022777"/>
    </source>
</evidence>
<dbReference type="AlphaFoldDB" id="H9ZPH2"/>
<dbReference type="SMART" id="SM00388">
    <property type="entry name" value="HisKA"/>
    <property type="match status" value="1"/>
</dbReference>
<feature type="domain" description="Histidine kinase" evidence="10">
    <location>
        <begin position="153"/>
        <end position="350"/>
    </location>
</feature>
<dbReference type="PATRIC" id="fig|798128.4.peg.308"/>
<dbReference type="SMART" id="SM00304">
    <property type="entry name" value="HAMP"/>
    <property type="match status" value="1"/>
</dbReference>
<evidence type="ECO:0000259" key="11">
    <source>
        <dbReference type="PROSITE" id="PS50885"/>
    </source>
</evidence>
<dbReference type="PROSITE" id="PS50885">
    <property type="entry name" value="HAMP"/>
    <property type="match status" value="1"/>
</dbReference>
<keyword evidence="4" id="KW-0597">Phosphoprotein</keyword>
<dbReference type="InterPro" id="IPR036890">
    <property type="entry name" value="HATPase_C_sf"/>
</dbReference>
<dbReference type="SUPFAM" id="SSF47384">
    <property type="entry name" value="Homodimeric domain of signal transducing histidine kinase"/>
    <property type="match status" value="1"/>
</dbReference>
<evidence type="ECO:0000256" key="2">
    <source>
        <dbReference type="ARBA" id="ARBA00004370"/>
    </source>
</evidence>
<reference evidence="12 13" key="1">
    <citation type="journal article" date="2013" name="Genome Announc.">
        <title>Whole Genome Sequencing of Thermus oshimai JL-2 and Thermus thermophilus JL-18, Incomplete Denitrifiers from the United States Great Basin.</title>
        <authorList>
            <person name="Murugapiran S.K."/>
            <person name="Huntemann M."/>
            <person name="Wei C.L."/>
            <person name="Han J."/>
            <person name="Detter J.C."/>
            <person name="Han C.S."/>
            <person name="Erkkila T.H."/>
            <person name="Teshima H."/>
            <person name="Chen A."/>
            <person name="Kyrpides N."/>
            <person name="Mavrommatis K."/>
            <person name="Markowitz V."/>
            <person name="Szeto E."/>
            <person name="Ivanova N."/>
            <person name="Pagani I."/>
            <person name="Lam J."/>
            <person name="McDonald A.I."/>
            <person name="Dodsworth J.A."/>
            <person name="Pati A."/>
            <person name="Goodwin L."/>
            <person name="Peters L."/>
            <person name="Pitluck S."/>
            <person name="Woyke T."/>
            <person name="Hedlund B.P."/>
        </authorList>
    </citation>
    <scope>NUCLEOTIDE SEQUENCE [LARGE SCALE GENOMIC DNA]</scope>
    <source>
        <strain evidence="12 13">JL-18</strain>
    </source>
</reference>
<dbReference type="EC" id="2.7.13.3" evidence="3"/>
<feature type="region of interest" description="Disordered" evidence="8">
    <location>
        <begin position="344"/>
        <end position="367"/>
    </location>
</feature>
<comment type="subcellular location">
    <subcellularLocation>
        <location evidence="2">Membrane</location>
    </subcellularLocation>
</comment>
<dbReference type="EMBL" id="CP003252">
    <property type="protein sequence ID" value="AFH38232.1"/>
    <property type="molecule type" value="Genomic_DNA"/>
</dbReference>
<evidence type="ECO:0000256" key="7">
    <source>
        <dbReference type="ARBA" id="ARBA00023012"/>
    </source>
</evidence>
<evidence type="ECO:0000256" key="3">
    <source>
        <dbReference type="ARBA" id="ARBA00012438"/>
    </source>
</evidence>
<dbReference type="CDD" id="cd06225">
    <property type="entry name" value="HAMP"/>
    <property type="match status" value="1"/>
</dbReference>
<keyword evidence="6 12" id="KW-0418">Kinase</keyword>
<dbReference type="CDD" id="cd00082">
    <property type="entry name" value="HisKA"/>
    <property type="match status" value="1"/>
</dbReference>
<dbReference type="PRINTS" id="PR00344">
    <property type="entry name" value="BCTRLSENSOR"/>
</dbReference>
<keyword evidence="7" id="KW-0902">Two-component regulatory system</keyword>
<feature type="transmembrane region" description="Helical" evidence="9">
    <location>
        <begin position="69"/>
        <end position="93"/>
    </location>
</feature>
<dbReference type="InterPro" id="IPR004358">
    <property type="entry name" value="Sig_transdc_His_kin-like_C"/>
</dbReference>
<dbReference type="InterPro" id="IPR050736">
    <property type="entry name" value="Sensor_HK_Regulatory"/>
</dbReference>
<sequence>MRLFLKLFLSHLLVALLALGLLLLLAEAFAPAFYRGHVERMLHALSMMGGGMMGEALRRDLEEGLRSTLTAALLAALPLAALGALLTASFASLRLARTARLLAEGSRRMAEGEYGVRLPLLERDELGELALHFNRLAEALEKVEKTRAELIGTVAHELRTPLAALQGYAEGLMDGVLSKEKAAEGILREVKAMRRLVEDLSLVSRVEAKAVEIRPRPLDPKGLLEEALARFQSAFQAKGVALSLEAQDPLPQVWADEERVLQVLANLLTNALRHTPQGGEVRLRAFRQGEAVAFEVADTGPGIPEEHLPHIFERFYRVDKARSRKEGGSGVGLTVAKGLVEASGGGGGDLGGKPSGPGKPFHLHPSPLHRLNGEGLGWVP</sequence>
<gene>
    <name evidence="12" type="ORF">TtJL18_0321</name>
</gene>
<dbReference type="GO" id="GO:0016020">
    <property type="term" value="C:membrane"/>
    <property type="evidence" value="ECO:0007669"/>
    <property type="project" value="UniProtKB-SubCell"/>
</dbReference>
<dbReference type="FunFam" id="3.30.565.10:FF:000006">
    <property type="entry name" value="Sensor histidine kinase WalK"/>
    <property type="match status" value="1"/>
</dbReference>
<dbReference type="PANTHER" id="PTHR43711:SF1">
    <property type="entry name" value="HISTIDINE KINASE 1"/>
    <property type="match status" value="1"/>
</dbReference>